<sequence>MKTIKDKQASAIRYYDRFSKIYDWISSDSYYRKARTLAIEKMDLKQNQTILNIPCGTGQNFSNFQNELNNTGKIVGVDLSGGMLSKAKVKAKKWSNIKLIKADATEIDRDWINEYVDEGLEFDSILCDLGLSGFPDWKNVIDNLINLLKSGGKLVIMDWYIEKPNLRGWFIKWVGKGEVNRPLYQYMEGKVDHFEVDHSFKNGEMFVAVGSRNKASLSSQK</sequence>
<dbReference type="CDD" id="cd02440">
    <property type="entry name" value="AdoMet_MTases"/>
    <property type="match status" value="1"/>
</dbReference>
<accession>A0AA37WE93</accession>
<keyword evidence="3" id="KW-1185">Reference proteome</keyword>
<dbReference type="AlphaFoldDB" id="A0AA37WE93"/>
<protein>
    <recommendedName>
        <fullName evidence="1">Methyltransferase domain-containing protein</fullName>
    </recommendedName>
</protein>
<dbReference type="RefSeq" id="WP_235290990.1">
    <property type="nucleotide sequence ID" value="NZ_BSOH01000007.1"/>
</dbReference>
<dbReference type="Gene3D" id="3.40.50.150">
    <property type="entry name" value="Vaccinia Virus protein VP39"/>
    <property type="match status" value="1"/>
</dbReference>
<comment type="caution">
    <text evidence="2">The sequence shown here is derived from an EMBL/GenBank/DDBJ whole genome shotgun (WGS) entry which is preliminary data.</text>
</comment>
<feature type="domain" description="Methyltransferase" evidence="1">
    <location>
        <begin position="45"/>
        <end position="162"/>
    </location>
</feature>
<dbReference type="SUPFAM" id="SSF53335">
    <property type="entry name" value="S-adenosyl-L-methionine-dependent methyltransferases"/>
    <property type="match status" value="1"/>
</dbReference>
<evidence type="ECO:0000313" key="3">
    <source>
        <dbReference type="Proteomes" id="UP001156666"/>
    </source>
</evidence>
<gene>
    <name evidence="2" type="ORF">GCM10007940_14420</name>
</gene>
<evidence type="ECO:0000259" key="1">
    <source>
        <dbReference type="Pfam" id="PF13847"/>
    </source>
</evidence>
<dbReference type="Proteomes" id="UP001156666">
    <property type="component" value="Unassembled WGS sequence"/>
</dbReference>
<reference evidence="2" key="1">
    <citation type="journal article" date="2014" name="Int. J. Syst. Evol. Microbiol.">
        <title>Complete genome sequence of Corynebacterium casei LMG S-19264T (=DSM 44701T), isolated from a smear-ripened cheese.</title>
        <authorList>
            <consortium name="US DOE Joint Genome Institute (JGI-PGF)"/>
            <person name="Walter F."/>
            <person name="Albersmeier A."/>
            <person name="Kalinowski J."/>
            <person name="Ruckert C."/>
        </authorList>
    </citation>
    <scope>NUCLEOTIDE SEQUENCE</scope>
    <source>
        <strain evidence="2">NBRC 108769</strain>
    </source>
</reference>
<organism evidence="2 3">
    <name type="scientific">Portibacter lacus</name>
    <dbReference type="NCBI Taxonomy" id="1099794"/>
    <lineage>
        <taxon>Bacteria</taxon>
        <taxon>Pseudomonadati</taxon>
        <taxon>Bacteroidota</taxon>
        <taxon>Saprospiria</taxon>
        <taxon>Saprospirales</taxon>
        <taxon>Haliscomenobacteraceae</taxon>
        <taxon>Portibacter</taxon>
    </lineage>
</organism>
<dbReference type="InterPro" id="IPR025714">
    <property type="entry name" value="Methyltranfer_dom"/>
</dbReference>
<name>A0AA37WE93_9BACT</name>
<dbReference type="EMBL" id="BSOH01000007">
    <property type="protein sequence ID" value="GLR16827.1"/>
    <property type="molecule type" value="Genomic_DNA"/>
</dbReference>
<proteinExistence type="predicted"/>
<evidence type="ECO:0000313" key="2">
    <source>
        <dbReference type="EMBL" id="GLR16827.1"/>
    </source>
</evidence>
<dbReference type="InterPro" id="IPR029063">
    <property type="entry name" value="SAM-dependent_MTases_sf"/>
</dbReference>
<reference evidence="2" key="2">
    <citation type="submission" date="2023-01" db="EMBL/GenBank/DDBJ databases">
        <title>Draft genome sequence of Portibacter lacus strain NBRC 108769.</title>
        <authorList>
            <person name="Sun Q."/>
            <person name="Mori K."/>
        </authorList>
    </citation>
    <scope>NUCLEOTIDE SEQUENCE</scope>
    <source>
        <strain evidence="2">NBRC 108769</strain>
    </source>
</reference>
<dbReference type="Pfam" id="PF13847">
    <property type="entry name" value="Methyltransf_31"/>
    <property type="match status" value="1"/>
</dbReference>
<dbReference type="PANTHER" id="PTHR43861">
    <property type="entry name" value="TRANS-ACONITATE 2-METHYLTRANSFERASE-RELATED"/>
    <property type="match status" value="1"/>
</dbReference>